<dbReference type="InterPro" id="IPR009936">
    <property type="entry name" value="DUF1468"/>
</dbReference>
<evidence type="ECO:0000259" key="2">
    <source>
        <dbReference type="Pfam" id="PF07331"/>
    </source>
</evidence>
<comment type="caution">
    <text evidence="3">The sequence shown here is derived from an EMBL/GenBank/DDBJ whole genome shotgun (WGS) entry which is preliminary data.</text>
</comment>
<organism evidence="3 4">
    <name type="scientific">Plastoroseomonas hellenica</name>
    <dbReference type="NCBI Taxonomy" id="2687306"/>
    <lineage>
        <taxon>Bacteria</taxon>
        <taxon>Pseudomonadati</taxon>
        <taxon>Pseudomonadota</taxon>
        <taxon>Alphaproteobacteria</taxon>
        <taxon>Acetobacterales</taxon>
        <taxon>Acetobacteraceae</taxon>
        <taxon>Plastoroseomonas</taxon>
    </lineage>
</organism>
<dbReference type="RefSeq" id="WP_211851227.1">
    <property type="nucleotide sequence ID" value="NZ_JAAGBB010000004.1"/>
</dbReference>
<feature type="transmembrane region" description="Helical" evidence="1">
    <location>
        <begin position="38"/>
        <end position="62"/>
    </location>
</feature>
<sequence length="154" mass="15973">MQLSDRVTGAVIATVGVAAAWAGSRLPGVPGQDVGPSVFPMIIGGGMLLCGVLIALGVGSSLEVPEDPEETPRPWFHGLRALLPPALLLFYVLTVDRLGFLITAAAVVGVTSLALGARLRLALPLAVLAPLFVHVVFVKLLRVPLPDGLMAAPW</sequence>
<evidence type="ECO:0000256" key="1">
    <source>
        <dbReference type="SAM" id="Phobius"/>
    </source>
</evidence>
<feature type="transmembrane region" description="Helical" evidence="1">
    <location>
        <begin position="74"/>
        <end position="92"/>
    </location>
</feature>
<name>A0ABS5ETM8_9PROT</name>
<dbReference type="EMBL" id="JAAGBB010000004">
    <property type="protein sequence ID" value="MBR0663639.1"/>
    <property type="molecule type" value="Genomic_DNA"/>
</dbReference>
<feature type="domain" description="DUF1468" evidence="2">
    <location>
        <begin position="7"/>
        <end position="146"/>
    </location>
</feature>
<evidence type="ECO:0000313" key="3">
    <source>
        <dbReference type="EMBL" id="MBR0663639.1"/>
    </source>
</evidence>
<evidence type="ECO:0000313" key="4">
    <source>
        <dbReference type="Proteomes" id="UP001196870"/>
    </source>
</evidence>
<dbReference type="Pfam" id="PF07331">
    <property type="entry name" value="TctB"/>
    <property type="match status" value="1"/>
</dbReference>
<feature type="transmembrane region" description="Helical" evidence="1">
    <location>
        <begin position="98"/>
        <end position="115"/>
    </location>
</feature>
<gene>
    <name evidence="3" type="ORF">GXW71_04635</name>
</gene>
<reference evidence="4" key="1">
    <citation type="journal article" date="2021" name="Syst. Appl. Microbiol.">
        <title>Roseomonas hellenica sp. nov., isolated from roots of wild-growing Alkanna tinctoria.</title>
        <authorList>
            <person name="Rat A."/>
            <person name="Naranjo H.D."/>
            <person name="Lebbe L."/>
            <person name="Cnockaert M."/>
            <person name="Krigas N."/>
            <person name="Grigoriadou K."/>
            <person name="Maloupa E."/>
            <person name="Willems A."/>
        </authorList>
    </citation>
    <scope>NUCLEOTIDE SEQUENCE [LARGE SCALE GENOMIC DNA]</scope>
    <source>
        <strain evidence="4">LMG 31523</strain>
    </source>
</reference>
<feature type="transmembrane region" description="Helical" evidence="1">
    <location>
        <begin position="122"/>
        <end position="141"/>
    </location>
</feature>
<keyword evidence="1" id="KW-0812">Transmembrane</keyword>
<accession>A0ABS5ETM8</accession>
<dbReference type="Proteomes" id="UP001196870">
    <property type="component" value="Unassembled WGS sequence"/>
</dbReference>
<protein>
    <submittedName>
        <fullName evidence="3">Tripartite tricarboxylate transporter TctB family protein</fullName>
    </submittedName>
</protein>
<keyword evidence="1" id="KW-0472">Membrane</keyword>
<keyword evidence="4" id="KW-1185">Reference proteome</keyword>
<proteinExistence type="predicted"/>
<keyword evidence="1" id="KW-1133">Transmembrane helix</keyword>